<reference evidence="5" key="2">
    <citation type="journal article" date="2015" name="Fish Shellfish Immunol.">
        <title>Early steps in the European eel (Anguilla anguilla)-Vibrio vulnificus interaction in the gills: Role of the RtxA13 toxin.</title>
        <authorList>
            <person name="Callol A."/>
            <person name="Pajuelo D."/>
            <person name="Ebbesson L."/>
            <person name="Teles M."/>
            <person name="MacKenzie S."/>
            <person name="Amaro C."/>
        </authorList>
    </citation>
    <scope>NUCLEOTIDE SEQUENCE</scope>
</reference>
<dbReference type="Pfam" id="PF05347">
    <property type="entry name" value="Complex1_LYR"/>
    <property type="match status" value="1"/>
</dbReference>
<evidence type="ECO:0000256" key="2">
    <source>
        <dbReference type="ARBA" id="ARBA00026234"/>
    </source>
</evidence>
<evidence type="ECO:0000256" key="3">
    <source>
        <dbReference type="SAM" id="SignalP"/>
    </source>
</evidence>
<comment type="similarity">
    <text evidence="1">Belongs to the complex I LYR family. LYRM9 subfamily.</text>
</comment>
<dbReference type="CTD" id="201229"/>
<dbReference type="OrthoDB" id="190541at2759"/>
<proteinExistence type="inferred from homology"/>
<accession>A0A0E9XTU1</accession>
<keyword evidence="3" id="KW-0732">Signal</keyword>
<evidence type="ECO:0000313" key="5">
    <source>
        <dbReference type="EMBL" id="JAI06090.1"/>
    </source>
</evidence>
<dbReference type="OMA" id="HYKHHVR"/>
<feature type="chain" id="PRO_5002435197" description="LYR motif-containing protein 9" evidence="3">
    <location>
        <begin position="18"/>
        <end position="96"/>
    </location>
</feature>
<feature type="signal peptide" evidence="3">
    <location>
        <begin position="1"/>
        <end position="17"/>
    </location>
</feature>
<dbReference type="RefSeq" id="XP_035239916.1">
    <property type="nucleotide sequence ID" value="XM_035384025.1"/>
</dbReference>
<evidence type="ECO:0000256" key="1">
    <source>
        <dbReference type="ARBA" id="ARBA00025757"/>
    </source>
</evidence>
<dbReference type="InterPro" id="IPR052151">
    <property type="entry name" value="Complex_I_LYR"/>
</dbReference>
<feature type="domain" description="Complex 1 LYR protein" evidence="4">
    <location>
        <begin position="32"/>
        <end position="87"/>
    </location>
</feature>
<reference evidence="5" key="1">
    <citation type="submission" date="2014-11" db="EMBL/GenBank/DDBJ databases">
        <authorList>
            <person name="Amaro Gonzalez C."/>
        </authorList>
    </citation>
    <scope>NUCLEOTIDE SEQUENCE</scope>
</reference>
<name>A0A0E9XTU1_ANGAN</name>
<dbReference type="AlphaFoldDB" id="A0A0E9XTU1"/>
<dbReference type="KEGG" id="aang:118208991"/>
<dbReference type="PANTHER" id="PTHR47061">
    <property type="entry name" value="LYR MOTIF-CONTAINING PROTEIN 9"/>
    <property type="match status" value="1"/>
</dbReference>
<dbReference type="PANTHER" id="PTHR47061:SF1">
    <property type="entry name" value="LYR MOTIF-CONTAINING PROTEIN 9"/>
    <property type="match status" value="1"/>
</dbReference>
<organism evidence="5">
    <name type="scientific">Anguilla anguilla</name>
    <name type="common">European freshwater eel</name>
    <name type="synonym">Muraena anguilla</name>
    <dbReference type="NCBI Taxonomy" id="7936"/>
    <lineage>
        <taxon>Eukaryota</taxon>
        <taxon>Metazoa</taxon>
        <taxon>Chordata</taxon>
        <taxon>Craniata</taxon>
        <taxon>Vertebrata</taxon>
        <taxon>Euteleostomi</taxon>
        <taxon>Actinopterygii</taxon>
        <taxon>Neopterygii</taxon>
        <taxon>Teleostei</taxon>
        <taxon>Anguilliformes</taxon>
        <taxon>Anguillidae</taxon>
        <taxon>Anguilla</taxon>
    </lineage>
</organism>
<dbReference type="InterPro" id="IPR045291">
    <property type="entry name" value="Complex1_LYR_LYRM9"/>
</dbReference>
<dbReference type="CDD" id="cd20269">
    <property type="entry name" value="Complex1_LYR_LYRM9"/>
    <property type="match status" value="1"/>
</dbReference>
<dbReference type="GeneID" id="118208991"/>
<dbReference type="InterPro" id="IPR008011">
    <property type="entry name" value="Complex1_LYR_dom"/>
</dbReference>
<protein>
    <recommendedName>
        <fullName evidence="2">LYR motif-containing protein 9</fullName>
    </recommendedName>
</protein>
<evidence type="ECO:0000259" key="4">
    <source>
        <dbReference type="Pfam" id="PF05347"/>
    </source>
</evidence>
<sequence length="96" mass="11309">MLLPILRVLLSCDSVLYLDMPPLPGAEMVHTPVQLYRYLLRCCKKLPTPVMQQHYRHAVRQGYNSHADEDDPHRIRQIIQRAIQDADWILGKYKQE</sequence>
<dbReference type="EMBL" id="GBXM01002488">
    <property type="protein sequence ID" value="JAI06090.1"/>
    <property type="molecule type" value="Transcribed_RNA"/>
</dbReference>